<dbReference type="InterPro" id="IPR043129">
    <property type="entry name" value="ATPase_NBD"/>
</dbReference>
<dbReference type="EMBL" id="KZ824430">
    <property type="protein sequence ID" value="RAL02598.1"/>
    <property type="molecule type" value="Genomic_DNA"/>
</dbReference>
<protein>
    <recommendedName>
        <fullName evidence="3">Actin-like ATPase domain-containing protein</fullName>
    </recommendedName>
</protein>
<accession>A0A395H6U6</accession>
<dbReference type="Proteomes" id="UP000249402">
    <property type="component" value="Unassembled WGS sequence"/>
</dbReference>
<dbReference type="Gene3D" id="3.30.420.40">
    <property type="match status" value="1"/>
</dbReference>
<dbReference type="PANTHER" id="PTHR14187:SF81">
    <property type="entry name" value="HSP70 FAMILY PROTEIN (AFU_ORTHOLOGUE AFUA_4G14040)"/>
    <property type="match status" value="1"/>
</dbReference>
<reference evidence="1 2" key="1">
    <citation type="submission" date="2018-02" db="EMBL/GenBank/DDBJ databases">
        <title>The genomes of Aspergillus section Nigri reveals drivers in fungal speciation.</title>
        <authorList>
            <consortium name="DOE Joint Genome Institute"/>
            <person name="Vesth T.C."/>
            <person name="Nybo J."/>
            <person name="Theobald S."/>
            <person name="Brandl J."/>
            <person name="Frisvad J.C."/>
            <person name="Nielsen K.F."/>
            <person name="Lyhne E.K."/>
            <person name="Kogle M.E."/>
            <person name="Kuo A."/>
            <person name="Riley R."/>
            <person name="Clum A."/>
            <person name="Nolan M."/>
            <person name="Lipzen A."/>
            <person name="Salamov A."/>
            <person name="Henrissat B."/>
            <person name="Wiebenga A."/>
            <person name="De vries R.P."/>
            <person name="Grigoriev I.V."/>
            <person name="Mortensen U.H."/>
            <person name="Andersen M.R."/>
            <person name="Baker S.E."/>
        </authorList>
    </citation>
    <scope>NUCLEOTIDE SEQUENCE [LARGE SCALE GENOMIC DNA]</scope>
    <source>
        <strain evidence="1 2">CBS 121593</strain>
    </source>
</reference>
<dbReference type="VEuPathDB" id="FungiDB:BO80DRAFT_492317"/>
<dbReference type="GeneID" id="37228626"/>
<dbReference type="AlphaFoldDB" id="A0A395H6U6"/>
<evidence type="ECO:0008006" key="3">
    <source>
        <dbReference type="Google" id="ProtNLM"/>
    </source>
</evidence>
<dbReference type="STRING" id="1448316.A0A395H6U6"/>
<dbReference type="RefSeq" id="XP_025576925.1">
    <property type="nucleotide sequence ID" value="XM_025723761.1"/>
</dbReference>
<proteinExistence type="predicted"/>
<keyword evidence="2" id="KW-1185">Reference proteome</keyword>
<dbReference type="OrthoDB" id="2963168at2759"/>
<evidence type="ECO:0000313" key="1">
    <source>
        <dbReference type="EMBL" id="RAL02598.1"/>
    </source>
</evidence>
<name>A0A395H6U6_9EURO</name>
<dbReference type="SUPFAM" id="SSF53067">
    <property type="entry name" value="Actin-like ATPase domain"/>
    <property type="match status" value="2"/>
</dbReference>
<gene>
    <name evidence="1" type="ORF">BO80DRAFT_492317</name>
</gene>
<dbReference type="PANTHER" id="PTHR14187">
    <property type="entry name" value="ALPHA KINASE/ELONGATION FACTOR 2 KINASE"/>
    <property type="match status" value="1"/>
</dbReference>
<evidence type="ECO:0000313" key="2">
    <source>
        <dbReference type="Proteomes" id="UP000249402"/>
    </source>
</evidence>
<organism evidence="1 2">
    <name type="scientific">Aspergillus ibericus CBS 121593</name>
    <dbReference type="NCBI Taxonomy" id="1448316"/>
    <lineage>
        <taxon>Eukaryota</taxon>
        <taxon>Fungi</taxon>
        <taxon>Dikarya</taxon>
        <taxon>Ascomycota</taxon>
        <taxon>Pezizomycotina</taxon>
        <taxon>Eurotiomycetes</taxon>
        <taxon>Eurotiomycetidae</taxon>
        <taxon>Eurotiales</taxon>
        <taxon>Aspergillaceae</taxon>
        <taxon>Aspergillus</taxon>
        <taxon>Aspergillus subgen. Circumdati</taxon>
    </lineage>
</organism>
<sequence length="484" mass="54495">MSRKRKTPPEFTESPSPPFTHRIIVGVDYGTTYTGVGYASTKDSGISDVIMISTWPGPTRDSETVFKTPSRIAYDAENPRVRGQRWGYQVEPGMTAYSWTKLFLDKNTPLTEYDDAALNKASGVGMLMLPEGRTAVDVVADYLAEIYKHLIKTIAKTISEEALSATPIEFWFTVPAIWSDEAQAATREAAERASIVDRPSQPGDDDITTYLVNEIEPVLEFEELCTGTGGKCGSIAIDREFYRLMPKRFGDAFDLLPMKRKGPGSDFMKKFEIIKRDFGYSDDNTLFRTSPQYEVTDQILSLVRQQITDAQTETGSQIITRIILVGGFGDSEYLRKAFRDTFELQEKIMITVPDNPQAAIVQGAVLRGLEVTRFEPSIDNESVSFHHFFTGEKSVNIMRWIIAKGDKYSEAHTCTVDMVCYPEDGQSRMTLYSCDLPHAPERFNSQDERGKISHQAACRLQYEITCRDEIVGQAIIDFRSHEAQ</sequence>